<proteinExistence type="predicted"/>
<name>A0ACB7YLG8_9ERIC</name>
<accession>A0ACB7YLG8</accession>
<sequence>MKVLRSGKILSSVQPSSPFKVPQMETPFEPTTPAKTLHPLSLCSPTSTSSTPVPLGLGSGSVSLPPPRRSLRLASVRGVDGVNPSDSFPTRKRNGGVVVNLIEDRSGCGLVNVGSDGKPRVSGVGVKKARVSSGVGMRDVVAGPLDFETEEGRAFEVMKGEGKRKLGNVVDFSRSELVSKDWSGMGILNLRSGKKVTKRIVEGSGGDVGKLANANNGDVLNKIGLEFDNLGIDENLRGSDYGVKKVRVSDRVGMRNIVMGELDSGSEKGRDEVVSMEDVFSMVDEFTKQEIGSTCGFKSFGEVRGNVVSDEKGGGKQNLGNVVDIRTLEVVSEDWSDKGILNLRSGKKVTKRVGEGSVGDVGKLVHVNNGGVLTCGNGEGGAVIKSEGYLGVMLDNVAVDWGCKLKMPVGDALQKDQTGEENGSGSQSQWRLTEEEKGKWKEFDDDLVEKVDLEEEEEPTADIQEEPTADGYLTGKSRSRLSRQAKGKGKVVEDGLLSYGIHTLKMAPEPNVGDTIKNGVSGAHSLADNVSVNDAGQVAETNIRANVMRGRDHKIRFRDIAKKNALRFAHFPSEEVEENGLIDDAEGEMPGMEAEREVEDWPGPFSTAMKIIRDREMKMNELQQNSCSDESKPASLVWVPKKDHRRDNPKRTIPSLQDLCLLILAKNADAITSLDIVPDILRHKLSKMLCDSRKMNGHFLDLLVHGSATELRIWDCSCLTEEQLMRAFEGCEANNLTVLQLDLCGRCMPDYVLKATLARSPNSLPALTTISLKGAYRLLDIGLSALVVSAPALRSINLSQCSLLTSDGIIIIADSLGSVLRELYIDNCDNIDAVLSLPALLKLEHLEVLSLAGMETVCDDFLCKLVAVRGQHIKELVLSDCKKLTDASLKAIADNCTGLCALDIGNLRKLTDSTMGYLANGCQLIQSLKLCRNSFSDEAVAAYLEASGESLQDLSLYNNKVSRNTAVSLARCSAKLQSLDLSWCRNLADEALGLIVDSCLSLKVLKLFGCTQITNIFLDGHSNPHVQIIGLKTPILEHLKEPDLLEGLLRYSSVPT</sequence>
<comment type="caution">
    <text evidence="1">The sequence shown here is derived from an EMBL/GenBank/DDBJ whole genome shotgun (WGS) entry which is preliminary data.</text>
</comment>
<evidence type="ECO:0000313" key="1">
    <source>
        <dbReference type="EMBL" id="KAH7854436.1"/>
    </source>
</evidence>
<gene>
    <name evidence="1" type="ORF">Vadar_013817</name>
</gene>
<dbReference type="Proteomes" id="UP000828048">
    <property type="component" value="Chromosome 11"/>
</dbReference>
<protein>
    <submittedName>
        <fullName evidence="1">Uncharacterized protein</fullName>
    </submittedName>
</protein>
<dbReference type="EMBL" id="CM037161">
    <property type="protein sequence ID" value="KAH7854436.1"/>
    <property type="molecule type" value="Genomic_DNA"/>
</dbReference>
<keyword evidence="2" id="KW-1185">Reference proteome</keyword>
<organism evidence="1 2">
    <name type="scientific">Vaccinium darrowii</name>
    <dbReference type="NCBI Taxonomy" id="229202"/>
    <lineage>
        <taxon>Eukaryota</taxon>
        <taxon>Viridiplantae</taxon>
        <taxon>Streptophyta</taxon>
        <taxon>Embryophyta</taxon>
        <taxon>Tracheophyta</taxon>
        <taxon>Spermatophyta</taxon>
        <taxon>Magnoliopsida</taxon>
        <taxon>eudicotyledons</taxon>
        <taxon>Gunneridae</taxon>
        <taxon>Pentapetalae</taxon>
        <taxon>asterids</taxon>
        <taxon>Ericales</taxon>
        <taxon>Ericaceae</taxon>
        <taxon>Vaccinioideae</taxon>
        <taxon>Vaccinieae</taxon>
        <taxon>Vaccinium</taxon>
    </lineage>
</organism>
<reference evidence="1 2" key="1">
    <citation type="journal article" date="2021" name="Hortic Res">
        <title>High-quality reference genome and annotation aids understanding of berry development for evergreen blueberry (Vaccinium darrowii).</title>
        <authorList>
            <person name="Yu J."/>
            <person name="Hulse-Kemp A.M."/>
            <person name="Babiker E."/>
            <person name="Staton M."/>
        </authorList>
    </citation>
    <scope>NUCLEOTIDE SEQUENCE [LARGE SCALE GENOMIC DNA]</scope>
    <source>
        <strain evidence="2">cv. NJ 8807/NJ 8810</strain>
        <tissue evidence="1">Young leaf</tissue>
    </source>
</reference>
<evidence type="ECO:0000313" key="2">
    <source>
        <dbReference type="Proteomes" id="UP000828048"/>
    </source>
</evidence>